<protein>
    <recommendedName>
        <fullName evidence="3">Secreted protein</fullName>
    </recommendedName>
</protein>
<reference evidence="2" key="1">
    <citation type="submission" date="2017-09" db="EMBL/GenBank/DDBJ databases">
        <title>Contemporary evolution of a Lepidopteran species, Heliothis virescens, in response to modern agricultural practices.</title>
        <authorList>
            <person name="Fritz M.L."/>
            <person name="Deyonke A.M."/>
            <person name="Papanicolaou A."/>
            <person name="Micinski S."/>
            <person name="Westbrook J."/>
            <person name="Gould F."/>
        </authorList>
    </citation>
    <scope>NUCLEOTIDE SEQUENCE [LARGE SCALE GENOMIC DNA]</scope>
    <source>
        <strain evidence="2">HvINT-</strain>
        <tissue evidence="2">Whole body</tissue>
    </source>
</reference>
<feature type="chain" id="PRO_5012585073" description="Secreted protein" evidence="1">
    <location>
        <begin position="22"/>
        <end position="90"/>
    </location>
</feature>
<comment type="caution">
    <text evidence="2">The sequence shown here is derived from an EMBL/GenBank/DDBJ whole genome shotgun (WGS) entry which is preliminary data.</text>
</comment>
<organism evidence="2">
    <name type="scientific">Heliothis virescens</name>
    <name type="common">Tobacco budworm moth</name>
    <dbReference type="NCBI Taxonomy" id="7102"/>
    <lineage>
        <taxon>Eukaryota</taxon>
        <taxon>Metazoa</taxon>
        <taxon>Ecdysozoa</taxon>
        <taxon>Arthropoda</taxon>
        <taxon>Hexapoda</taxon>
        <taxon>Insecta</taxon>
        <taxon>Pterygota</taxon>
        <taxon>Neoptera</taxon>
        <taxon>Endopterygota</taxon>
        <taxon>Lepidoptera</taxon>
        <taxon>Glossata</taxon>
        <taxon>Ditrysia</taxon>
        <taxon>Noctuoidea</taxon>
        <taxon>Noctuidae</taxon>
        <taxon>Heliothinae</taxon>
        <taxon>Heliothis</taxon>
    </lineage>
</organism>
<evidence type="ECO:0000256" key="1">
    <source>
        <dbReference type="SAM" id="SignalP"/>
    </source>
</evidence>
<evidence type="ECO:0000313" key="2">
    <source>
        <dbReference type="EMBL" id="PCG72510.1"/>
    </source>
</evidence>
<sequence length="90" mass="9305">MLTGFLVCCVLVLNIFPSGFCSSLLCGRTEKLELGSNSGAGAALALALVRPPSAPRAPCQLSLTAPEAAAFAVRLIDVKEKGTLQNETIT</sequence>
<keyword evidence="1" id="KW-0732">Signal</keyword>
<accession>A0A2A4JM90</accession>
<gene>
    <name evidence="2" type="ORF">B5V51_742</name>
</gene>
<name>A0A2A4JM90_HELVI</name>
<proteinExistence type="predicted"/>
<evidence type="ECO:0008006" key="3">
    <source>
        <dbReference type="Google" id="ProtNLM"/>
    </source>
</evidence>
<dbReference type="AlphaFoldDB" id="A0A2A4JM90"/>
<dbReference type="EMBL" id="NWSH01001118">
    <property type="protein sequence ID" value="PCG72510.1"/>
    <property type="molecule type" value="Genomic_DNA"/>
</dbReference>
<feature type="signal peptide" evidence="1">
    <location>
        <begin position="1"/>
        <end position="21"/>
    </location>
</feature>